<dbReference type="Pfam" id="PF01497">
    <property type="entry name" value="Peripla_BP_2"/>
    <property type="match status" value="1"/>
</dbReference>
<dbReference type="InterPro" id="IPR054828">
    <property type="entry name" value="Vit_B12_bind_prot"/>
</dbReference>
<sequence>MPVLYLCEMQRTFTDQLGRTILLNWPPKRIISLVPSQTELLFDLGLDKEVIGITKFCIHPDHQFKTKQKIGGTKKLNIELIRELKPDLLIGNKEENEREQLELLMKEYPVWMSDIYDLEDAQKTILQIGELVDREPEAAYLNHLIQAGFRDLQSLALQHKLDKKVAYLIWREPWMFAGKNTFINHILSLNGLQNVVQEKRYPVIALDSISELKPDLILLSSEPYPFKEKHIQEIQTFIPEAKIMLVDGEMFSWYGSRLVKAVQYFFQLQKELY</sequence>
<dbReference type="EMBL" id="QKLU01000007">
    <property type="protein sequence ID" value="PYF71609.1"/>
    <property type="molecule type" value="Genomic_DNA"/>
</dbReference>
<dbReference type="PANTHER" id="PTHR30535:SF35">
    <property type="entry name" value="PERIPLASMIC BINDING PROTEIN"/>
    <property type="match status" value="1"/>
</dbReference>
<comment type="caution">
    <text evidence="3">The sequence shown here is derived from an EMBL/GenBank/DDBJ whole genome shotgun (WGS) entry which is preliminary data.</text>
</comment>
<organism evidence="3 4">
    <name type="scientific">Pedobacter nutrimenti</name>
    <dbReference type="NCBI Taxonomy" id="1241337"/>
    <lineage>
        <taxon>Bacteria</taxon>
        <taxon>Pseudomonadati</taxon>
        <taxon>Bacteroidota</taxon>
        <taxon>Sphingobacteriia</taxon>
        <taxon>Sphingobacteriales</taxon>
        <taxon>Sphingobacteriaceae</taxon>
        <taxon>Pedobacter</taxon>
    </lineage>
</organism>
<evidence type="ECO:0000313" key="4">
    <source>
        <dbReference type="Proteomes" id="UP000248198"/>
    </source>
</evidence>
<keyword evidence="1" id="KW-0732">Signal</keyword>
<dbReference type="InterPro" id="IPR002491">
    <property type="entry name" value="ABC_transptr_periplasmic_BD"/>
</dbReference>
<name>A0A318UCT3_9SPHI</name>
<proteinExistence type="predicted"/>
<reference evidence="3 4" key="1">
    <citation type="submission" date="2018-06" db="EMBL/GenBank/DDBJ databases">
        <title>Genomic Encyclopedia of Archaeal and Bacterial Type Strains, Phase II (KMG-II): from individual species to whole genera.</title>
        <authorList>
            <person name="Goeker M."/>
        </authorList>
    </citation>
    <scope>NUCLEOTIDE SEQUENCE [LARGE SCALE GENOMIC DNA]</scope>
    <source>
        <strain evidence="3 4">DSM 27372</strain>
    </source>
</reference>
<dbReference type="AlphaFoldDB" id="A0A318UCT3"/>
<evidence type="ECO:0000256" key="1">
    <source>
        <dbReference type="ARBA" id="ARBA00022729"/>
    </source>
</evidence>
<protein>
    <submittedName>
        <fullName evidence="3">Substrate-binding family protein</fullName>
    </submittedName>
</protein>
<dbReference type="Gene3D" id="3.40.50.1980">
    <property type="entry name" value="Nitrogenase molybdenum iron protein domain"/>
    <property type="match status" value="2"/>
</dbReference>
<evidence type="ECO:0000259" key="2">
    <source>
        <dbReference type="PROSITE" id="PS50983"/>
    </source>
</evidence>
<dbReference type="InterPro" id="IPR050902">
    <property type="entry name" value="ABC_Transporter_SBP"/>
</dbReference>
<dbReference type="PANTHER" id="PTHR30535">
    <property type="entry name" value="VITAMIN B12-BINDING PROTEIN"/>
    <property type="match status" value="1"/>
</dbReference>
<dbReference type="Proteomes" id="UP000248198">
    <property type="component" value="Unassembled WGS sequence"/>
</dbReference>
<gene>
    <name evidence="3" type="ORF">B0O44_107224</name>
</gene>
<keyword evidence="4" id="KW-1185">Reference proteome</keyword>
<feature type="domain" description="Fe/B12 periplasmic-binding" evidence="2">
    <location>
        <begin position="29"/>
        <end position="273"/>
    </location>
</feature>
<evidence type="ECO:0000313" key="3">
    <source>
        <dbReference type="EMBL" id="PYF71609.1"/>
    </source>
</evidence>
<dbReference type="PROSITE" id="PS50983">
    <property type="entry name" value="FE_B12_PBP"/>
    <property type="match status" value="1"/>
</dbReference>
<dbReference type="NCBIfam" id="NF038402">
    <property type="entry name" value="TroA_like"/>
    <property type="match status" value="1"/>
</dbReference>
<accession>A0A318UCT3</accession>
<dbReference type="SUPFAM" id="SSF53807">
    <property type="entry name" value="Helical backbone' metal receptor"/>
    <property type="match status" value="1"/>
</dbReference>